<reference evidence="3" key="1">
    <citation type="submission" date="2016-10" db="EMBL/GenBank/DDBJ databases">
        <authorList>
            <person name="Varghese N."/>
            <person name="Submissions S."/>
        </authorList>
    </citation>
    <scope>NUCLEOTIDE SEQUENCE [LARGE SCALE GENOMIC DNA]</scope>
    <source>
        <strain evidence="3">DSM 24213</strain>
    </source>
</reference>
<evidence type="ECO:0000313" key="2">
    <source>
        <dbReference type="EMBL" id="SFM52325.1"/>
    </source>
</evidence>
<dbReference type="SUPFAM" id="SSF159941">
    <property type="entry name" value="MM3350-like"/>
    <property type="match status" value="1"/>
</dbReference>
<dbReference type="PANTHER" id="PTHR41878">
    <property type="entry name" value="LEXA REPRESSOR-RELATED"/>
    <property type="match status" value="1"/>
</dbReference>
<gene>
    <name evidence="2" type="ORF">SAMN05216217_10726</name>
</gene>
<proteinExistence type="predicted"/>
<dbReference type="OrthoDB" id="9816539at2"/>
<sequence>MAIAAIGGNATYNSDTRSLSQSLAVNGQARFVSELTKAFKHVDRVRYTYDFGDSWQHVIALEAQEPGNASGTWCEVLDGAGACPPEDVGGVPGYLDFLQVIAQPDSEEGQEALAWAGGHFDPAQFDCRAATAAAQRICNNLWG</sequence>
<evidence type="ECO:0000313" key="3">
    <source>
        <dbReference type="Proteomes" id="UP000243629"/>
    </source>
</evidence>
<dbReference type="InterPro" id="IPR012912">
    <property type="entry name" value="Plasmid_pRiA4b_Orf3-like"/>
</dbReference>
<dbReference type="Pfam" id="PF07929">
    <property type="entry name" value="PRiA4_ORF3"/>
    <property type="match status" value="1"/>
</dbReference>
<dbReference type="AlphaFoldDB" id="A0A1I4RJE0"/>
<accession>A0A1I4RJE0</accession>
<organism evidence="2 3">
    <name type="scientific">Halopseudomonas yangmingensis</name>
    <dbReference type="NCBI Taxonomy" id="1720063"/>
    <lineage>
        <taxon>Bacteria</taxon>
        <taxon>Pseudomonadati</taxon>
        <taxon>Pseudomonadota</taxon>
        <taxon>Gammaproteobacteria</taxon>
        <taxon>Pseudomonadales</taxon>
        <taxon>Pseudomonadaceae</taxon>
        <taxon>Halopseudomonas</taxon>
    </lineage>
</organism>
<protein>
    <submittedName>
        <fullName evidence="2">PRiA4b ORF-3-like protein</fullName>
    </submittedName>
</protein>
<name>A0A1I4RJE0_9GAMM</name>
<dbReference type="STRING" id="1720063.SAMN05216217_10726"/>
<dbReference type="PANTHER" id="PTHR41878:SF1">
    <property type="entry name" value="TNPR PROTEIN"/>
    <property type="match status" value="1"/>
</dbReference>
<dbReference type="InterPro" id="IPR024047">
    <property type="entry name" value="MM3350-like_sf"/>
</dbReference>
<dbReference type="RefSeq" id="WP_093475216.1">
    <property type="nucleotide sequence ID" value="NZ_FOUI01000007.1"/>
</dbReference>
<dbReference type="Gene3D" id="3.10.290.30">
    <property type="entry name" value="MM3350-like"/>
    <property type="match status" value="1"/>
</dbReference>
<dbReference type="Proteomes" id="UP000243629">
    <property type="component" value="Unassembled WGS sequence"/>
</dbReference>
<evidence type="ECO:0000259" key="1">
    <source>
        <dbReference type="Pfam" id="PF07929"/>
    </source>
</evidence>
<dbReference type="EMBL" id="FOUI01000007">
    <property type="protein sequence ID" value="SFM52325.1"/>
    <property type="molecule type" value="Genomic_DNA"/>
</dbReference>
<feature type="domain" description="Plasmid pRiA4b Orf3-like" evidence="1">
    <location>
        <begin position="33"/>
        <end position="128"/>
    </location>
</feature>
<keyword evidence="3" id="KW-1185">Reference proteome</keyword>